<name>A0A163XP34_9BRAD</name>
<dbReference type="EMBL" id="LVYV01000053">
    <property type="protein sequence ID" value="KZD21165.1"/>
    <property type="molecule type" value="Genomic_DNA"/>
</dbReference>
<dbReference type="Proteomes" id="UP000076574">
    <property type="component" value="Unassembled WGS sequence"/>
</dbReference>
<evidence type="ECO:0000313" key="1">
    <source>
        <dbReference type="EMBL" id="KZD21165.1"/>
    </source>
</evidence>
<comment type="caution">
    <text evidence="1">The sequence shown here is derived from an EMBL/GenBank/DDBJ whole genome shotgun (WGS) entry which is preliminary data.</text>
</comment>
<keyword evidence="2" id="KW-1185">Reference proteome</keyword>
<evidence type="ECO:0000313" key="2">
    <source>
        <dbReference type="Proteomes" id="UP000076574"/>
    </source>
</evidence>
<dbReference type="OrthoDB" id="9915466at2"/>
<dbReference type="RefSeq" id="WP_068737193.1">
    <property type="nucleotide sequence ID" value="NZ_LVYV01000053.1"/>
</dbReference>
<accession>A0A163XP34</accession>
<proteinExistence type="predicted"/>
<organism evidence="1 2">
    <name type="scientific">Tardiphaga robiniae</name>
    <dbReference type="NCBI Taxonomy" id="943830"/>
    <lineage>
        <taxon>Bacteria</taxon>
        <taxon>Pseudomonadati</taxon>
        <taxon>Pseudomonadota</taxon>
        <taxon>Alphaproteobacteria</taxon>
        <taxon>Hyphomicrobiales</taxon>
        <taxon>Nitrobacteraceae</taxon>
        <taxon>Tardiphaga</taxon>
    </lineage>
</organism>
<gene>
    <name evidence="1" type="ORF">A4A58_15420</name>
</gene>
<dbReference type="AlphaFoldDB" id="A0A163XP34"/>
<reference evidence="1 2" key="1">
    <citation type="submission" date="2016-03" db="EMBL/GenBank/DDBJ databases">
        <title>Microsymbionts genomes from the relict species Vavilovia formosa (Stev.) Fed.</title>
        <authorList>
            <person name="Kopat V."/>
            <person name="Chirak E."/>
            <person name="Kimeklis A."/>
            <person name="Andronov E."/>
        </authorList>
    </citation>
    <scope>NUCLEOTIDE SEQUENCE [LARGE SCALE GENOMIC DNA]</scope>
    <source>
        <strain evidence="1 2">Vaf07</strain>
    </source>
</reference>
<protein>
    <submittedName>
        <fullName evidence="1">Uncharacterized protein</fullName>
    </submittedName>
</protein>
<sequence length="99" mass="11787">MIEPIKPGDDLFPFDIEIVNGQERVTLKKDWTDEKEIDLDIRTIDYWLQFDNEHRSAGLINMIASCSIRSRKVGTEKQKERFLEFLALREEWLRTRSTT</sequence>